<dbReference type="OrthoDB" id="2161at2759"/>
<dbReference type="GO" id="GO:0043490">
    <property type="term" value="P:malate-aspartate shuttle"/>
    <property type="evidence" value="ECO:0007669"/>
    <property type="project" value="TreeGrafter"/>
</dbReference>
<protein>
    <submittedName>
        <fullName evidence="11">Calcium-binding mitochondrial carrier protein Aralar1</fullName>
    </submittedName>
</protein>
<evidence type="ECO:0000313" key="11">
    <source>
        <dbReference type="EMBL" id="KAG0724477.1"/>
    </source>
</evidence>
<dbReference type="EMBL" id="JACEEZ010006892">
    <property type="protein sequence ID" value="KAG0724477.1"/>
    <property type="molecule type" value="Genomic_DNA"/>
</dbReference>
<dbReference type="InterPro" id="IPR018108">
    <property type="entry name" value="MCP_transmembrane"/>
</dbReference>
<reference evidence="11" key="1">
    <citation type="submission" date="2020-07" db="EMBL/GenBank/DDBJ databases">
        <title>The High-quality genome of the commercially important snow crab, Chionoecetes opilio.</title>
        <authorList>
            <person name="Jeong J.-H."/>
            <person name="Ryu S."/>
        </authorList>
    </citation>
    <scope>NUCLEOTIDE SEQUENCE</scope>
    <source>
        <strain evidence="11">MADBK_172401_WGS</strain>
        <tissue evidence="11">Digestive gland</tissue>
    </source>
</reference>
<evidence type="ECO:0000256" key="6">
    <source>
        <dbReference type="ARBA" id="ARBA00023128"/>
    </source>
</evidence>
<evidence type="ECO:0000256" key="1">
    <source>
        <dbReference type="ARBA" id="ARBA00004448"/>
    </source>
</evidence>
<evidence type="ECO:0000256" key="4">
    <source>
        <dbReference type="ARBA" id="ARBA00022792"/>
    </source>
</evidence>
<evidence type="ECO:0000256" key="2">
    <source>
        <dbReference type="ARBA" id="ARBA00006375"/>
    </source>
</evidence>
<comment type="similarity">
    <text evidence="2 9">Belongs to the mitochondrial carrier (TC 2.A.29) family.</text>
</comment>
<comment type="caution">
    <text evidence="11">The sequence shown here is derived from an EMBL/GenBank/DDBJ whole genome shotgun (WGS) entry which is preliminary data.</text>
</comment>
<dbReference type="PROSITE" id="PS50920">
    <property type="entry name" value="SOLCAR"/>
    <property type="match status" value="2"/>
</dbReference>
<dbReference type="GO" id="GO:0015183">
    <property type="term" value="F:L-aspartate transmembrane transporter activity"/>
    <property type="evidence" value="ECO:0007669"/>
    <property type="project" value="TreeGrafter"/>
</dbReference>
<evidence type="ECO:0000256" key="10">
    <source>
        <dbReference type="SAM" id="Phobius"/>
    </source>
</evidence>
<gene>
    <name evidence="11" type="primary">aralar1</name>
    <name evidence="11" type="ORF">GWK47_000470</name>
</gene>
<keyword evidence="9" id="KW-0813">Transport</keyword>
<dbReference type="Pfam" id="PF00153">
    <property type="entry name" value="Mito_carr"/>
    <property type="match status" value="3"/>
</dbReference>
<dbReference type="InterPro" id="IPR023395">
    <property type="entry name" value="MCP_dom_sf"/>
</dbReference>
<dbReference type="InterPro" id="IPR051028">
    <property type="entry name" value="Mito_Solute_Carrier"/>
</dbReference>
<feature type="transmembrane region" description="Helical" evidence="10">
    <location>
        <begin position="364"/>
        <end position="386"/>
    </location>
</feature>
<dbReference type="GO" id="GO:0005313">
    <property type="term" value="F:L-glutamate transmembrane transporter activity"/>
    <property type="evidence" value="ECO:0007669"/>
    <property type="project" value="TreeGrafter"/>
</dbReference>
<keyword evidence="7 8" id="KW-0472">Membrane</keyword>
<feature type="repeat" description="Solcar" evidence="8">
    <location>
        <begin position="271"/>
        <end position="364"/>
    </location>
</feature>
<evidence type="ECO:0000256" key="9">
    <source>
        <dbReference type="RuleBase" id="RU000488"/>
    </source>
</evidence>
<keyword evidence="3 8" id="KW-0812">Transmembrane</keyword>
<evidence type="ECO:0000256" key="8">
    <source>
        <dbReference type="PROSITE-ProRule" id="PRU00282"/>
    </source>
</evidence>
<name>A0A8J4YC57_CHIOP</name>
<dbReference type="PANTHER" id="PTHR45678">
    <property type="entry name" value="MITOCHONDRIAL 2-OXODICARBOXYLATE CARRIER 1-RELATED"/>
    <property type="match status" value="1"/>
</dbReference>
<feature type="repeat" description="Solcar" evidence="8">
    <location>
        <begin position="109"/>
        <end position="195"/>
    </location>
</feature>
<keyword evidence="4" id="KW-0999">Mitochondrion inner membrane</keyword>
<keyword evidence="6" id="KW-0496">Mitochondrion</keyword>
<evidence type="ECO:0000313" key="12">
    <source>
        <dbReference type="Proteomes" id="UP000770661"/>
    </source>
</evidence>
<dbReference type="SUPFAM" id="SSF103506">
    <property type="entry name" value="Mitochondrial carrier"/>
    <property type="match status" value="1"/>
</dbReference>
<sequence>MPSRASPHPMTCQAGPHHTVNRWLCLVPCRKIVYSDLEALTPEQYMKVITRKLTDIKAVESPEQRGVAAVLMESGYRFILGSLLAHQGLWCSGVDGVSPCSIKACCGVVVLTECFRAAIGATAVYPIDLVKTRMQNQRTGSYIGELMYRNSFDCFKKVIRHEGAMGLYRGLVPQLIGVAPEKAIKLTVNDLVRDKLTDKKGNITLQGEILAGACAGGSQVVFTNPLEIVKIRLQVAGELAMAQKPSALNVVKELGLFGLYKWMLADENGYNSPLSLLVAGAIGGVPAASLTTPADVIKTRLQVAARAGQTSYTGVFDAARKIWHEEGTKAFWKGAPGEAFKCPLHCHSPQEAGNGCVFQLEAPGIVWVLWLSLLFIILSLESLAFIMK</sequence>
<evidence type="ECO:0000256" key="7">
    <source>
        <dbReference type="ARBA" id="ARBA00023136"/>
    </source>
</evidence>
<dbReference type="Proteomes" id="UP000770661">
    <property type="component" value="Unassembled WGS sequence"/>
</dbReference>
<evidence type="ECO:0000256" key="5">
    <source>
        <dbReference type="ARBA" id="ARBA00022989"/>
    </source>
</evidence>
<dbReference type="AlphaFoldDB" id="A0A8J4YC57"/>
<organism evidence="11 12">
    <name type="scientific">Chionoecetes opilio</name>
    <name type="common">Atlantic snow crab</name>
    <name type="synonym">Cancer opilio</name>
    <dbReference type="NCBI Taxonomy" id="41210"/>
    <lineage>
        <taxon>Eukaryota</taxon>
        <taxon>Metazoa</taxon>
        <taxon>Ecdysozoa</taxon>
        <taxon>Arthropoda</taxon>
        <taxon>Crustacea</taxon>
        <taxon>Multicrustacea</taxon>
        <taxon>Malacostraca</taxon>
        <taxon>Eumalacostraca</taxon>
        <taxon>Eucarida</taxon>
        <taxon>Decapoda</taxon>
        <taxon>Pleocyemata</taxon>
        <taxon>Brachyura</taxon>
        <taxon>Eubrachyura</taxon>
        <taxon>Majoidea</taxon>
        <taxon>Majidae</taxon>
        <taxon>Chionoecetes</taxon>
    </lineage>
</organism>
<proteinExistence type="inferred from homology"/>
<evidence type="ECO:0000256" key="3">
    <source>
        <dbReference type="ARBA" id="ARBA00022692"/>
    </source>
</evidence>
<keyword evidence="5 10" id="KW-1133">Transmembrane helix</keyword>
<comment type="subcellular location">
    <subcellularLocation>
        <location evidence="1">Mitochondrion inner membrane</location>
        <topology evidence="1">Multi-pass membrane protein</topology>
    </subcellularLocation>
</comment>
<dbReference type="PANTHER" id="PTHR45678:SF9">
    <property type="entry name" value="CALCIUM-BINDING MITOCHONDRIAL CARRIER PROTEIN ARALAR1"/>
    <property type="match status" value="1"/>
</dbReference>
<keyword evidence="12" id="KW-1185">Reference proteome</keyword>
<dbReference type="Gene3D" id="1.50.40.10">
    <property type="entry name" value="Mitochondrial carrier domain"/>
    <property type="match status" value="2"/>
</dbReference>
<dbReference type="GO" id="GO:0005743">
    <property type="term" value="C:mitochondrial inner membrane"/>
    <property type="evidence" value="ECO:0007669"/>
    <property type="project" value="UniProtKB-SubCell"/>
</dbReference>
<accession>A0A8J4YC57</accession>